<evidence type="ECO:0000256" key="14">
    <source>
        <dbReference type="SAM" id="MobiDB-lite"/>
    </source>
</evidence>
<dbReference type="InterPro" id="IPR012338">
    <property type="entry name" value="Beta-lactam/transpept-like"/>
</dbReference>
<keyword evidence="5" id="KW-0328">Glycosyltransferase</keyword>
<dbReference type="SUPFAM" id="SSF56601">
    <property type="entry name" value="beta-lactamase/transpeptidase-like"/>
    <property type="match status" value="1"/>
</dbReference>
<evidence type="ECO:0000256" key="11">
    <source>
        <dbReference type="ARBA" id="ARBA00023316"/>
    </source>
</evidence>
<dbReference type="InterPro" id="IPR023346">
    <property type="entry name" value="Lysozyme-like_dom_sf"/>
</dbReference>
<gene>
    <name evidence="18" type="ORF">FHP06_09445</name>
</gene>
<evidence type="ECO:0000256" key="12">
    <source>
        <dbReference type="ARBA" id="ARBA00034000"/>
    </source>
</evidence>
<comment type="similarity">
    <text evidence="2">In the N-terminal section; belongs to the glycosyltransferase 51 family.</text>
</comment>
<dbReference type="GO" id="GO:0006508">
    <property type="term" value="P:proteolysis"/>
    <property type="evidence" value="ECO:0007669"/>
    <property type="project" value="UniProtKB-KW"/>
</dbReference>
<protein>
    <submittedName>
        <fullName evidence="18">Penicillin-binding protein</fullName>
    </submittedName>
</protein>
<feature type="domain" description="Glycosyl transferase family 51" evidence="17">
    <location>
        <begin position="86"/>
        <end position="270"/>
    </location>
</feature>
<evidence type="ECO:0000259" key="16">
    <source>
        <dbReference type="Pfam" id="PF00905"/>
    </source>
</evidence>
<evidence type="ECO:0000256" key="6">
    <source>
        <dbReference type="ARBA" id="ARBA00022679"/>
    </source>
</evidence>
<keyword evidence="6" id="KW-0808">Transferase</keyword>
<dbReference type="SUPFAM" id="SSF53955">
    <property type="entry name" value="Lysozyme-like"/>
    <property type="match status" value="1"/>
</dbReference>
<comment type="catalytic activity">
    <reaction evidence="12">
        <text>Preferential cleavage: (Ac)2-L-Lys-D-Ala-|-D-Ala. Also transpeptidation of peptidyl-alanyl moieties that are N-acyl substituents of D-alanine.</text>
        <dbReference type="EC" id="3.4.16.4"/>
    </reaction>
</comment>
<comment type="similarity">
    <text evidence="1">In the C-terminal section; belongs to the transpeptidase family.</text>
</comment>
<evidence type="ECO:0000256" key="5">
    <source>
        <dbReference type="ARBA" id="ARBA00022676"/>
    </source>
</evidence>
<name>A0A5C8NHJ4_9ACTN</name>
<keyword evidence="4" id="KW-0645">Protease</keyword>
<dbReference type="RefSeq" id="WP_147686139.1">
    <property type="nucleotide sequence ID" value="NZ_VDUX01000004.1"/>
</dbReference>
<evidence type="ECO:0000259" key="17">
    <source>
        <dbReference type="Pfam" id="PF00912"/>
    </source>
</evidence>
<dbReference type="Pfam" id="PF00905">
    <property type="entry name" value="Transpeptidase"/>
    <property type="match status" value="1"/>
</dbReference>
<dbReference type="OrthoDB" id="9766909at2"/>
<dbReference type="PANTHER" id="PTHR32282:SF33">
    <property type="entry name" value="PEPTIDOGLYCAN GLYCOSYLTRANSFERASE"/>
    <property type="match status" value="1"/>
</dbReference>
<dbReference type="GO" id="GO:0009252">
    <property type="term" value="P:peptidoglycan biosynthetic process"/>
    <property type="evidence" value="ECO:0007669"/>
    <property type="project" value="UniProtKB-KW"/>
</dbReference>
<keyword evidence="10" id="KW-0511">Multifunctional enzyme</keyword>
<dbReference type="InterPro" id="IPR050396">
    <property type="entry name" value="Glycosyltr_51/Transpeptidase"/>
</dbReference>
<accession>A0A5C8NHJ4</accession>
<feature type="transmembrane region" description="Helical" evidence="15">
    <location>
        <begin position="33"/>
        <end position="54"/>
    </location>
</feature>
<keyword evidence="11" id="KW-0961">Cell wall biogenesis/degradation</keyword>
<dbReference type="GO" id="GO:0008658">
    <property type="term" value="F:penicillin binding"/>
    <property type="evidence" value="ECO:0007669"/>
    <property type="project" value="InterPro"/>
</dbReference>
<organism evidence="18 19">
    <name type="scientific">Aeromicrobium terrae</name>
    <dbReference type="NCBI Taxonomy" id="2498846"/>
    <lineage>
        <taxon>Bacteria</taxon>
        <taxon>Bacillati</taxon>
        <taxon>Actinomycetota</taxon>
        <taxon>Actinomycetes</taxon>
        <taxon>Propionibacteriales</taxon>
        <taxon>Nocardioidaceae</taxon>
        <taxon>Aeromicrobium</taxon>
    </lineage>
</organism>
<keyword evidence="15" id="KW-1133">Transmembrane helix</keyword>
<dbReference type="Gene3D" id="1.10.3810.10">
    <property type="entry name" value="Biosynthetic peptidoglycan transglycosylase-like"/>
    <property type="match status" value="1"/>
</dbReference>
<dbReference type="InterPro" id="IPR001460">
    <property type="entry name" value="PCN-bd_Tpept"/>
</dbReference>
<keyword evidence="3" id="KW-0121">Carboxypeptidase</keyword>
<reference evidence="18 19" key="1">
    <citation type="submission" date="2019-06" db="EMBL/GenBank/DDBJ databases">
        <title>Aeromicrobium sp. nov., isolated from a maize field.</title>
        <authorList>
            <person name="Lin S.-Y."/>
            <person name="Tsai C.-F."/>
            <person name="Young C.-C."/>
        </authorList>
    </citation>
    <scope>NUCLEOTIDE SEQUENCE [LARGE SCALE GENOMIC DNA]</scope>
    <source>
        <strain evidence="18 19">CC-CFT486</strain>
    </source>
</reference>
<feature type="domain" description="Penicillin-binding protein transpeptidase" evidence="16">
    <location>
        <begin position="368"/>
        <end position="644"/>
    </location>
</feature>
<evidence type="ECO:0000256" key="2">
    <source>
        <dbReference type="ARBA" id="ARBA00007739"/>
    </source>
</evidence>
<evidence type="ECO:0000256" key="9">
    <source>
        <dbReference type="ARBA" id="ARBA00022984"/>
    </source>
</evidence>
<dbReference type="GO" id="GO:0030288">
    <property type="term" value="C:outer membrane-bounded periplasmic space"/>
    <property type="evidence" value="ECO:0007669"/>
    <property type="project" value="TreeGrafter"/>
</dbReference>
<dbReference type="Pfam" id="PF00912">
    <property type="entry name" value="Transgly"/>
    <property type="match status" value="1"/>
</dbReference>
<evidence type="ECO:0000256" key="3">
    <source>
        <dbReference type="ARBA" id="ARBA00022645"/>
    </source>
</evidence>
<evidence type="ECO:0000256" key="15">
    <source>
        <dbReference type="SAM" id="Phobius"/>
    </source>
</evidence>
<dbReference type="EMBL" id="VDUX01000004">
    <property type="protein sequence ID" value="TXL60650.1"/>
    <property type="molecule type" value="Genomic_DNA"/>
</dbReference>
<keyword evidence="7" id="KW-0378">Hydrolase</keyword>
<evidence type="ECO:0000256" key="4">
    <source>
        <dbReference type="ARBA" id="ARBA00022670"/>
    </source>
</evidence>
<evidence type="ECO:0000256" key="13">
    <source>
        <dbReference type="ARBA" id="ARBA00049902"/>
    </source>
</evidence>
<evidence type="ECO:0000256" key="7">
    <source>
        <dbReference type="ARBA" id="ARBA00022801"/>
    </source>
</evidence>
<dbReference type="InterPro" id="IPR001264">
    <property type="entry name" value="Glyco_trans_51"/>
</dbReference>
<comment type="catalytic activity">
    <reaction evidence="13">
        <text>[GlcNAc-(1-&gt;4)-Mur2Ac(oyl-L-Ala-gamma-D-Glu-L-Lys-D-Ala-D-Ala)](n)-di-trans,octa-cis-undecaprenyl diphosphate + beta-D-GlcNAc-(1-&gt;4)-Mur2Ac(oyl-L-Ala-gamma-D-Glu-L-Lys-D-Ala-D-Ala)-di-trans,octa-cis-undecaprenyl diphosphate = [GlcNAc-(1-&gt;4)-Mur2Ac(oyl-L-Ala-gamma-D-Glu-L-Lys-D-Ala-D-Ala)](n+1)-di-trans,octa-cis-undecaprenyl diphosphate + di-trans,octa-cis-undecaprenyl diphosphate + H(+)</text>
        <dbReference type="Rhea" id="RHEA:23708"/>
        <dbReference type="Rhea" id="RHEA-COMP:9602"/>
        <dbReference type="Rhea" id="RHEA-COMP:9603"/>
        <dbReference type="ChEBI" id="CHEBI:15378"/>
        <dbReference type="ChEBI" id="CHEBI:58405"/>
        <dbReference type="ChEBI" id="CHEBI:60033"/>
        <dbReference type="ChEBI" id="CHEBI:78435"/>
        <dbReference type="EC" id="2.4.99.28"/>
    </reaction>
</comment>
<evidence type="ECO:0000256" key="1">
    <source>
        <dbReference type="ARBA" id="ARBA00007090"/>
    </source>
</evidence>
<dbReference type="InterPro" id="IPR036950">
    <property type="entry name" value="PBP_transglycosylase"/>
</dbReference>
<proteinExistence type="inferred from homology"/>
<dbReference type="PANTHER" id="PTHR32282">
    <property type="entry name" value="BINDING PROTEIN TRANSPEPTIDASE, PUTATIVE-RELATED"/>
    <property type="match status" value="1"/>
</dbReference>
<keyword evidence="15" id="KW-0472">Membrane</keyword>
<evidence type="ECO:0000313" key="19">
    <source>
        <dbReference type="Proteomes" id="UP000321571"/>
    </source>
</evidence>
<keyword evidence="9" id="KW-0573">Peptidoglycan synthesis</keyword>
<dbReference type="GO" id="GO:0009002">
    <property type="term" value="F:serine-type D-Ala-D-Ala carboxypeptidase activity"/>
    <property type="evidence" value="ECO:0007669"/>
    <property type="project" value="UniProtKB-EC"/>
</dbReference>
<feature type="region of interest" description="Disordered" evidence="14">
    <location>
        <begin position="691"/>
        <end position="739"/>
    </location>
</feature>
<comment type="caution">
    <text evidence="18">The sequence shown here is derived from an EMBL/GenBank/DDBJ whole genome shotgun (WGS) entry which is preliminary data.</text>
</comment>
<dbReference type="FunFam" id="1.10.3810.10:FF:000001">
    <property type="entry name" value="Penicillin-binding protein 1A"/>
    <property type="match status" value="1"/>
</dbReference>
<dbReference type="GO" id="GO:0071555">
    <property type="term" value="P:cell wall organization"/>
    <property type="evidence" value="ECO:0007669"/>
    <property type="project" value="UniProtKB-KW"/>
</dbReference>
<dbReference type="GO" id="GO:0008360">
    <property type="term" value="P:regulation of cell shape"/>
    <property type="evidence" value="ECO:0007669"/>
    <property type="project" value="UniProtKB-KW"/>
</dbReference>
<keyword evidence="8" id="KW-0133">Cell shape</keyword>
<evidence type="ECO:0000256" key="10">
    <source>
        <dbReference type="ARBA" id="ARBA00023268"/>
    </source>
</evidence>
<dbReference type="Proteomes" id="UP000321571">
    <property type="component" value="Unassembled WGS sequence"/>
</dbReference>
<sequence length="739" mass="79885">MSWDDLADSVRKTVQNEPVHDSTGSILFSITRLAALAGVVVAAVLVPGVAFMAVTANNVSNDLVDLPLELQVQPNPQTTRLLASDGSLLAYFYQENRQDVPLEGIAPIMQEALLSIEDNRFYEHGALDLKGTLRALVNNASDGQTQGGSSITQQLVKLTLVQQATTKEQVRAATAKSTARKIRELKLAIAYEREHTKKEILERYFNIAYFGDGAYGIRSAAYHYFSVSPDKLNTLQAATLAGLVKNPVEFDPRIYPERALQRRNTVLQVMERLGKLPSDQAEDLMAKPLGLKIKSFPNGCVASKAEFSCDYIRRYLLREPALGATLKERQARLERGGLTIKTNIDVRMQKAINKAVTSTVGAKDKAIGSMALVEPGTGKVRGIAQSKPMGRNKKKGQSFIDYSVPTRYGDSVGFQAGSTFKMFTVAAALKKGIPVSKTYKSPQNLLMRAGTYFDCEGGGVGDWPVKNSTGAGTFNMYRGTRQSVNTYFAQLERDAGLCNTVKAAQSMGIPVDTDSKDHFTDVVGPFTLGVTYVSPLDMAAAYATPASGGIYCEPMPVDQIVDQNRKVIKKYTKQCDRAMDKDVAAQINDILTGLQKPGGFGYSNGTALRIPSAAKTGTTNDNKSVWYMGYTPELVAASMIAGVDSKGKPRSLAGVTLRGVPVSFARAGGSSLAGPMWKIAMGVIQDYLSPVAFDPPPEREPRPEPKKKKPDTNEERPPGDGNNGNGHGGGIIINPPDPH</sequence>
<dbReference type="Gene3D" id="3.40.710.10">
    <property type="entry name" value="DD-peptidase/beta-lactamase superfamily"/>
    <property type="match status" value="1"/>
</dbReference>
<keyword evidence="15" id="KW-0812">Transmembrane</keyword>
<evidence type="ECO:0000256" key="8">
    <source>
        <dbReference type="ARBA" id="ARBA00022960"/>
    </source>
</evidence>
<feature type="compositionally biased region" description="Basic and acidic residues" evidence="14">
    <location>
        <begin position="696"/>
        <end position="718"/>
    </location>
</feature>
<keyword evidence="19" id="KW-1185">Reference proteome</keyword>
<feature type="compositionally biased region" description="Gly residues" evidence="14">
    <location>
        <begin position="721"/>
        <end position="731"/>
    </location>
</feature>
<evidence type="ECO:0000313" key="18">
    <source>
        <dbReference type="EMBL" id="TXL60650.1"/>
    </source>
</evidence>
<dbReference type="GO" id="GO:0008955">
    <property type="term" value="F:peptidoglycan glycosyltransferase activity"/>
    <property type="evidence" value="ECO:0007669"/>
    <property type="project" value="UniProtKB-EC"/>
</dbReference>
<dbReference type="AlphaFoldDB" id="A0A5C8NHJ4"/>